<dbReference type="GO" id="GO:0070204">
    <property type="term" value="F:2-succinyl-5-enolpyruvyl-6-hydroxy-3-cyclohexene-1-carboxylic-acid synthase activity"/>
    <property type="evidence" value="ECO:0007669"/>
    <property type="project" value="UniProtKB-UniRule"/>
</dbReference>
<proteinExistence type="inferred from homology"/>
<dbReference type="InterPro" id="IPR032264">
    <property type="entry name" value="MenD_middle"/>
</dbReference>
<dbReference type="InterPro" id="IPR004433">
    <property type="entry name" value="MenaQ_synth_MenD"/>
</dbReference>
<feature type="domain" description="Thiamine pyrophosphate enzyme N-terminal TPP-binding" evidence="9">
    <location>
        <begin position="8"/>
        <end position="126"/>
    </location>
</feature>
<keyword evidence="1 7" id="KW-0474">Menaquinone biosynthesis</keyword>
<dbReference type="EC" id="2.2.1.9" evidence="7"/>
<evidence type="ECO:0000256" key="3">
    <source>
        <dbReference type="ARBA" id="ARBA00022723"/>
    </source>
</evidence>
<evidence type="ECO:0000256" key="1">
    <source>
        <dbReference type="ARBA" id="ARBA00022428"/>
    </source>
</evidence>
<dbReference type="GO" id="GO:0030976">
    <property type="term" value="F:thiamine pyrophosphate binding"/>
    <property type="evidence" value="ECO:0007669"/>
    <property type="project" value="UniProtKB-UniRule"/>
</dbReference>
<comment type="catalytic activity">
    <reaction evidence="7">
        <text>isochorismate + 2-oxoglutarate + H(+) = 5-enolpyruvoyl-6-hydroxy-2-succinyl-cyclohex-3-ene-1-carboxylate + CO2</text>
        <dbReference type="Rhea" id="RHEA:25593"/>
        <dbReference type="ChEBI" id="CHEBI:15378"/>
        <dbReference type="ChEBI" id="CHEBI:16526"/>
        <dbReference type="ChEBI" id="CHEBI:16810"/>
        <dbReference type="ChEBI" id="CHEBI:29780"/>
        <dbReference type="ChEBI" id="CHEBI:58818"/>
        <dbReference type="EC" id="2.2.1.9"/>
    </reaction>
</comment>
<keyword evidence="12" id="KW-1185">Reference proteome</keyword>
<organism evidence="11 12">
    <name type="scientific">Secundilactobacillus paracollinoides</name>
    <dbReference type="NCBI Taxonomy" id="240427"/>
    <lineage>
        <taxon>Bacteria</taxon>
        <taxon>Bacillati</taxon>
        <taxon>Bacillota</taxon>
        <taxon>Bacilli</taxon>
        <taxon>Lactobacillales</taxon>
        <taxon>Lactobacillaceae</taxon>
        <taxon>Secundilactobacillus</taxon>
    </lineage>
</organism>
<evidence type="ECO:0000259" key="8">
    <source>
        <dbReference type="Pfam" id="PF02775"/>
    </source>
</evidence>
<dbReference type="EMBL" id="CP014924">
    <property type="protein sequence ID" value="ANZ66094.1"/>
    <property type="molecule type" value="Genomic_DNA"/>
</dbReference>
<dbReference type="CDD" id="cd02009">
    <property type="entry name" value="TPP_SHCHC_synthase"/>
    <property type="match status" value="1"/>
</dbReference>
<dbReference type="OrthoDB" id="9791859at2"/>
<evidence type="ECO:0000256" key="2">
    <source>
        <dbReference type="ARBA" id="ARBA00022679"/>
    </source>
</evidence>
<keyword evidence="5 7" id="KW-0786">Thiamine pyrophosphate</keyword>
<dbReference type="InterPro" id="IPR011766">
    <property type="entry name" value="TPP_enzyme_TPP-bd"/>
</dbReference>
<evidence type="ECO:0000256" key="5">
    <source>
        <dbReference type="ARBA" id="ARBA00023052"/>
    </source>
</evidence>
<sequence length="575" mass="62299">MTNEGLTTYVQTIIDAIAAQGVKQIVISPGSRSTPVALLLMHNAGHDQFSLYVDVDERSAGFFALGMTKTTHEPTLLICTSGTAAANYYPAVIEAQLTHQPLIVLTTDRPAELTNIGAPQAIDQDQLYGNHVKTFVQLPLPAADDTTLRYVSFNVQRTIMAAQATARGPVHLNLPLRKPLMPDLAPVNEPHPKTLTAPVTQAVLTAAALSQLTARLSGKRVLILAGPAESKDELAGVLALAHKGRWPILADPLSQLRQTDDDLLITGSDILFDGAITLGDAQPDVVLRFGATPVSATVIQWLQTFTGQVILVDPNQALADHSLSTQIQLTVTPAILCQALLPQVLPAPARYCQIWQALEAAYRQSVRAIQATEARIPVIMSNKLQDSAIFVSNSMPIRDVDHFYLPNNGHNRIYCNRGANGIDGVVSSALGMAAVSGTPNNYLLIGDLAFFHDMNGLMMAKRHALKVTIIVVNNNGGGIFSFLPQAAAKDYFEPLFGTPQDLDVATVSKLYGAQYERATTAEDLQSYLNETPTGLRIIEVPSDREENTQQHRQLSDALHKVMEDVLENYNTNKSN</sequence>
<protein>
    <recommendedName>
        <fullName evidence="7">2-succinyl-5-enolpyruvyl-6-hydroxy-3-cyclohexene-1-carboxylate synthase</fullName>
        <shortName evidence="7">SEPHCHC synthase</shortName>
        <ecNumber evidence="7">2.2.1.9</ecNumber>
    </recommendedName>
    <alternativeName>
        <fullName evidence="7">Menaquinone biosynthesis protein MenD</fullName>
    </alternativeName>
</protein>
<comment type="subunit">
    <text evidence="7">Homodimer.</text>
</comment>
<dbReference type="STRING" id="240427.AYR62_00640"/>
<dbReference type="HAMAP" id="MF_01659">
    <property type="entry name" value="MenD"/>
    <property type="match status" value="1"/>
</dbReference>
<evidence type="ECO:0000313" key="12">
    <source>
        <dbReference type="Proteomes" id="UP000093267"/>
    </source>
</evidence>
<comment type="pathway">
    <text evidence="7">Quinol/quinone metabolism; 1,4-dihydroxy-2-naphthoate biosynthesis; 1,4-dihydroxy-2-naphthoate from chorismate: step 2/7.</text>
</comment>
<dbReference type="PIRSF" id="PIRSF004983">
    <property type="entry name" value="MenD"/>
    <property type="match status" value="1"/>
</dbReference>
<keyword evidence="2 7" id="KW-0808">Transferase</keyword>
<dbReference type="Proteomes" id="UP000093267">
    <property type="component" value="Chromosome"/>
</dbReference>
<reference evidence="11 12" key="1">
    <citation type="submission" date="2016-03" db="EMBL/GenBank/DDBJ databases">
        <title>Pediococcus and Lactobacillus from brewery environment - whole genome sequencing and assembly.</title>
        <authorList>
            <person name="Behr J."/>
            <person name="Geissler A.J."/>
            <person name="Vogel R.F."/>
        </authorList>
    </citation>
    <scope>NUCLEOTIDE SEQUENCE [LARGE SCALE GENOMIC DNA]</scope>
    <source>
        <strain evidence="11 12">TMW 1.1995</strain>
    </source>
</reference>
<comment type="pathway">
    <text evidence="7">Quinol/quinone metabolism; menaquinone biosynthesis.</text>
</comment>
<comment type="cofactor">
    <cofactor evidence="7">
        <name>Mg(2+)</name>
        <dbReference type="ChEBI" id="CHEBI:18420"/>
    </cofactor>
    <cofactor evidence="7">
        <name>Mn(2+)</name>
        <dbReference type="ChEBI" id="CHEBI:29035"/>
    </cofactor>
</comment>
<dbReference type="UniPathway" id="UPA01057">
    <property type="reaction ID" value="UER00164"/>
</dbReference>
<accession>A0A1B2IVK5</accession>
<dbReference type="GO" id="GO:0030145">
    <property type="term" value="F:manganese ion binding"/>
    <property type="evidence" value="ECO:0007669"/>
    <property type="project" value="UniProtKB-UniRule"/>
</dbReference>
<dbReference type="GO" id="GO:0009234">
    <property type="term" value="P:menaquinone biosynthetic process"/>
    <property type="evidence" value="ECO:0007669"/>
    <property type="project" value="UniProtKB-UniRule"/>
</dbReference>
<dbReference type="Gene3D" id="3.40.50.970">
    <property type="match status" value="2"/>
</dbReference>
<gene>
    <name evidence="7" type="primary">menD</name>
    <name evidence="11" type="ORF">AYR63_02310</name>
</gene>
<dbReference type="CDD" id="cd07037">
    <property type="entry name" value="TPP_PYR_MenD"/>
    <property type="match status" value="1"/>
</dbReference>
<keyword evidence="4 7" id="KW-0460">Magnesium</keyword>
<evidence type="ECO:0000313" key="11">
    <source>
        <dbReference type="EMBL" id="ANZ66094.1"/>
    </source>
</evidence>
<dbReference type="InterPro" id="IPR029035">
    <property type="entry name" value="DHS-like_NAD/FAD-binding_dom"/>
</dbReference>
<name>A0A1B2IVK5_9LACO</name>
<dbReference type="GO" id="GO:0000287">
    <property type="term" value="F:magnesium ion binding"/>
    <property type="evidence" value="ECO:0007669"/>
    <property type="project" value="UniProtKB-UniRule"/>
</dbReference>
<comment type="similarity">
    <text evidence="7">Belongs to the TPP enzyme family. MenD subfamily.</text>
</comment>
<dbReference type="RefSeq" id="WP_056987301.1">
    <property type="nucleotide sequence ID" value="NZ_CP014912.1"/>
</dbReference>
<dbReference type="InterPro" id="IPR029061">
    <property type="entry name" value="THDP-binding"/>
</dbReference>
<dbReference type="SUPFAM" id="SSF52518">
    <property type="entry name" value="Thiamin diphosphate-binding fold (THDP-binding)"/>
    <property type="match status" value="2"/>
</dbReference>
<dbReference type="NCBIfam" id="TIGR00173">
    <property type="entry name" value="menD"/>
    <property type="match status" value="1"/>
</dbReference>
<dbReference type="InterPro" id="IPR012001">
    <property type="entry name" value="Thiamin_PyroP_enz_TPP-bd_dom"/>
</dbReference>
<dbReference type="UniPathway" id="UPA00079"/>
<comment type="cofactor">
    <cofactor evidence="7">
        <name>thiamine diphosphate</name>
        <dbReference type="ChEBI" id="CHEBI:58937"/>
    </cofactor>
    <text evidence="7">Binds 1 thiamine pyrophosphate per subunit.</text>
</comment>
<dbReference type="AlphaFoldDB" id="A0A1B2IVK5"/>
<dbReference type="Gene3D" id="3.40.50.1220">
    <property type="entry name" value="TPP-binding domain"/>
    <property type="match status" value="1"/>
</dbReference>
<comment type="function">
    <text evidence="7">Catalyzes the thiamine diphosphate-dependent decarboxylation of 2-oxoglutarate and the subsequent addition of the resulting succinic semialdehyde-thiamine pyrophosphate anion to isochorismate to yield 2-succinyl-5-enolpyruvyl-6-hydroxy-3-cyclohexene-1-carboxylate (SEPHCHC).</text>
</comment>
<evidence type="ECO:0000256" key="7">
    <source>
        <dbReference type="HAMAP-Rule" id="MF_01659"/>
    </source>
</evidence>
<evidence type="ECO:0000256" key="4">
    <source>
        <dbReference type="ARBA" id="ARBA00022842"/>
    </source>
</evidence>
<dbReference type="Pfam" id="PF02776">
    <property type="entry name" value="TPP_enzyme_N"/>
    <property type="match status" value="1"/>
</dbReference>
<dbReference type="PANTHER" id="PTHR42916">
    <property type="entry name" value="2-SUCCINYL-5-ENOLPYRUVYL-6-HYDROXY-3-CYCLOHEXENE-1-CARBOXYLATE SYNTHASE"/>
    <property type="match status" value="1"/>
</dbReference>
<evidence type="ECO:0000259" key="9">
    <source>
        <dbReference type="Pfam" id="PF02776"/>
    </source>
</evidence>
<dbReference type="SUPFAM" id="SSF52467">
    <property type="entry name" value="DHS-like NAD/FAD-binding domain"/>
    <property type="match status" value="1"/>
</dbReference>
<dbReference type="Pfam" id="PF16582">
    <property type="entry name" value="TPP_enzyme_M_2"/>
    <property type="match status" value="1"/>
</dbReference>
<evidence type="ECO:0000256" key="6">
    <source>
        <dbReference type="ARBA" id="ARBA00023211"/>
    </source>
</evidence>
<keyword evidence="3 7" id="KW-0479">Metal-binding</keyword>
<feature type="domain" description="Menaquinone biosynthesis protein MenD middle" evidence="10">
    <location>
        <begin position="211"/>
        <end position="377"/>
    </location>
</feature>
<keyword evidence="6 7" id="KW-0464">Manganese</keyword>
<feature type="domain" description="Thiamine pyrophosphate enzyme TPP-binding" evidence="8">
    <location>
        <begin position="411"/>
        <end position="530"/>
    </location>
</feature>
<evidence type="ECO:0000259" key="10">
    <source>
        <dbReference type="Pfam" id="PF16582"/>
    </source>
</evidence>
<dbReference type="Pfam" id="PF02775">
    <property type="entry name" value="TPP_enzyme_C"/>
    <property type="match status" value="1"/>
</dbReference>
<dbReference type="PANTHER" id="PTHR42916:SF1">
    <property type="entry name" value="PROTEIN PHYLLO, CHLOROPLASTIC"/>
    <property type="match status" value="1"/>
</dbReference>